<dbReference type="AlphaFoldDB" id="A0A4S8Q0R1"/>
<dbReference type="Pfam" id="PF01926">
    <property type="entry name" value="MMR_HSR1"/>
    <property type="match status" value="1"/>
</dbReference>
<dbReference type="NCBIfam" id="TIGR02729">
    <property type="entry name" value="Obg_CgtA"/>
    <property type="match status" value="1"/>
</dbReference>
<dbReference type="GO" id="GO:0005525">
    <property type="term" value="F:GTP binding"/>
    <property type="evidence" value="ECO:0007669"/>
    <property type="project" value="UniProtKB-UniRule"/>
</dbReference>
<dbReference type="InterPro" id="IPR031167">
    <property type="entry name" value="G_OBG"/>
</dbReference>
<evidence type="ECO:0000256" key="6">
    <source>
        <dbReference type="ARBA" id="ARBA00022842"/>
    </source>
</evidence>
<feature type="compositionally biased region" description="Basic and acidic residues" evidence="9">
    <location>
        <begin position="354"/>
        <end position="367"/>
    </location>
</feature>
<dbReference type="InterPro" id="IPR006074">
    <property type="entry name" value="GTP1-OBG_CS"/>
</dbReference>
<proteinExistence type="inferred from homology"/>
<name>A0A4S8Q0R1_9HYPH</name>
<dbReference type="GO" id="GO:0043022">
    <property type="term" value="F:ribosome binding"/>
    <property type="evidence" value="ECO:0007669"/>
    <property type="project" value="UniProtKB-ARBA"/>
</dbReference>
<dbReference type="InterPro" id="IPR006169">
    <property type="entry name" value="GTP1_OBG_dom"/>
</dbReference>
<dbReference type="PROSITE" id="PS51710">
    <property type="entry name" value="G_OBG"/>
    <property type="match status" value="1"/>
</dbReference>
<reference evidence="12 13" key="1">
    <citation type="submission" date="2019-04" db="EMBL/GenBank/DDBJ databases">
        <title>genome sequence of strain W3.</title>
        <authorList>
            <person name="Gao J."/>
            <person name="Sun J."/>
        </authorList>
    </citation>
    <scope>NUCLEOTIDE SEQUENCE [LARGE SCALE GENOMIC DNA]</scope>
    <source>
        <strain evidence="12 13">W3</strain>
    </source>
</reference>
<dbReference type="SUPFAM" id="SSF82051">
    <property type="entry name" value="Obg GTP-binding protein N-terminal domain"/>
    <property type="match status" value="1"/>
</dbReference>
<gene>
    <name evidence="12" type="primary">obgE</name>
    <name evidence="8" type="synonym">obg</name>
    <name evidence="12" type="ORF">FAA86_07025</name>
</gene>
<dbReference type="InterPro" id="IPR014100">
    <property type="entry name" value="GTP-bd_Obg/CgtA"/>
</dbReference>
<dbReference type="PIRSF" id="PIRSF002401">
    <property type="entry name" value="GTP_bd_Obg/CgtA"/>
    <property type="match status" value="1"/>
</dbReference>
<dbReference type="CDD" id="cd01898">
    <property type="entry name" value="Obg"/>
    <property type="match status" value="1"/>
</dbReference>
<comment type="caution">
    <text evidence="12">The sequence shown here is derived from an EMBL/GenBank/DDBJ whole genome shotgun (WGS) entry which is preliminary data.</text>
</comment>
<dbReference type="GO" id="GO:0005737">
    <property type="term" value="C:cytoplasm"/>
    <property type="evidence" value="ECO:0007669"/>
    <property type="project" value="UniProtKB-SubCell"/>
</dbReference>
<evidence type="ECO:0000256" key="3">
    <source>
        <dbReference type="ARBA" id="ARBA00022723"/>
    </source>
</evidence>
<dbReference type="GO" id="GO:0003924">
    <property type="term" value="F:GTPase activity"/>
    <property type="evidence" value="ECO:0007669"/>
    <property type="project" value="UniProtKB-UniRule"/>
</dbReference>
<keyword evidence="4 8" id="KW-0547">Nucleotide-binding</keyword>
<dbReference type="FunFam" id="2.70.210.12:FF:000001">
    <property type="entry name" value="GTPase Obg"/>
    <property type="match status" value="1"/>
</dbReference>
<evidence type="ECO:0000313" key="12">
    <source>
        <dbReference type="EMBL" id="THV37598.1"/>
    </source>
</evidence>
<feature type="region of interest" description="Disordered" evidence="9">
    <location>
        <begin position="348"/>
        <end position="380"/>
    </location>
</feature>
<feature type="binding site" evidence="8">
    <location>
        <position position="211"/>
    </location>
    <ligand>
        <name>Mg(2+)</name>
        <dbReference type="ChEBI" id="CHEBI:18420"/>
    </ligand>
</feature>
<dbReference type="GO" id="GO:0042254">
    <property type="term" value="P:ribosome biogenesis"/>
    <property type="evidence" value="ECO:0007669"/>
    <property type="project" value="UniProtKB-UniRule"/>
</dbReference>
<dbReference type="EC" id="3.6.5.-" evidence="8"/>
<dbReference type="PANTHER" id="PTHR11702:SF31">
    <property type="entry name" value="MITOCHONDRIAL RIBOSOME-ASSOCIATED GTPASE 2"/>
    <property type="match status" value="1"/>
</dbReference>
<feature type="binding site" evidence="8">
    <location>
        <begin position="184"/>
        <end position="191"/>
    </location>
    <ligand>
        <name>GTP</name>
        <dbReference type="ChEBI" id="CHEBI:37565"/>
    </ligand>
</feature>
<feature type="domain" description="OBG-type G" evidence="10">
    <location>
        <begin position="178"/>
        <end position="345"/>
    </location>
</feature>
<comment type="cofactor">
    <cofactor evidence="8">
        <name>Mg(2+)</name>
        <dbReference type="ChEBI" id="CHEBI:18420"/>
    </cofactor>
</comment>
<dbReference type="InterPro" id="IPR006073">
    <property type="entry name" value="GTP-bd"/>
</dbReference>
<keyword evidence="2 8" id="KW-0963">Cytoplasm</keyword>
<feature type="binding site" evidence="8">
    <location>
        <position position="191"/>
    </location>
    <ligand>
        <name>Mg(2+)</name>
        <dbReference type="ChEBI" id="CHEBI:18420"/>
    </ligand>
</feature>
<evidence type="ECO:0000256" key="5">
    <source>
        <dbReference type="ARBA" id="ARBA00022801"/>
    </source>
</evidence>
<dbReference type="EMBL" id="STGU01000003">
    <property type="protein sequence ID" value="THV37598.1"/>
    <property type="molecule type" value="Genomic_DNA"/>
</dbReference>
<evidence type="ECO:0000256" key="9">
    <source>
        <dbReference type="SAM" id="MobiDB-lite"/>
    </source>
</evidence>
<feature type="binding site" evidence="8">
    <location>
        <begin position="326"/>
        <end position="328"/>
    </location>
    <ligand>
        <name>GTP</name>
        <dbReference type="ChEBI" id="CHEBI:37565"/>
    </ligand>
</feature>
<accession>A0A4S8Q0R1</accession>
<comment type="similarity">
    <text evidence="1 8">Belongs to the TRAFAC class OBG-HflX-like GTPase superfamily. OBG GTPase family.</text>
</comment>
<dbReference type="PROSITE" id="PS00905">
    <property type="entry name" value="GTP1_OBG"/>
    <property type="match status" value="1"/>
</dbReference>
<protein>
    <recommendedName>
        <fullName evidence="8">GTPase Obg</fullName>
        <ecNumber evidence="8">3.6.5.-</ecNumber>
    </recommendedName>
    <alternativeName>
        <fullName evidence="8">GTP-binding protein Obg</fullName>
    </alternativeName>
</protein>
<dbReference type="Pfam" id="PF01018">
    <property type="entry name" value="GTP1_OBG"/>
    <property type="match status" value="1"/>
</dbReference>
<feature type="binding site" evidence="8">
    <location>
        <begin position="297"/>
        <end position="300"/>
    </location>
    <ligand>
        <name>GTP</name>
        <dbReference type="ChEBI" id="CHEBI:37565"/>
    </ligand>
</feature>
<evidence type="ECO:0000259" key="11">
    <source>
        <dbReference type="PROSITE" id="PS51883"/>
    </source>
</evidence>
<feature type="binding site" evidence="8">
    <location>
        <begin position="209"/>
        <end position="213"/>
    </location>
    <ligand>
        <name>GTP</name>
        <dbReference type="ChEBI" id="CHEBI:37565"/>
    </ligand>
</feature>
<dbReference type="NCBIfam" id="NF008955">
    <property type="entry name" value="PRK12297.1"/>
    <property type="match status" value="1"/>
</dbReference>
<dbReference type="NCBIfam" id="NF008956">
    <property type="entry name" value="PRK12299.1"/>
    <property type="match status" value="1"/>
</dbReference>
<dbReference type="GO" id="GO:0000287">
    <property type="term" value="F:magnesium ion binding"/>
    <property type="evidence" value="ECO:0007669"/>
    <property type="project" value="InterPro"/>
</dbReference>
<evidence type="ECO:0000256" key="8">
    <source>
        <dbReference type="HAMAP-Rule" id="MF_01454"/>
    </source>
</evidence>
<evidence type="ECO:0000256" key="2">
    <source>
        <dbReference type="ARBA" id="ARBA00022490"/>
    </source>
</evidence>
<comment type="function">
    <text evidence="8">An essential GTPase which binds GTP, GDP and possibly (p)ppGpp with moderate affinity, with high nucleotide exchange rates and a fairly low GTP hydrolysis rate. Plays a role in control of the cell cycle, stress response, ribosome biogenesis and in those bacteria that undergo differentiation, in morphogenesis control.</text>
</comment>
<dbReference type="HAMAP" id="MF_01454">
    <property type="entry name" value="GTPase_Obg"/>
    <property type="match status" value="1"/>
</dbReference>
<dbReference type="SUPFAM" id="SSF52540">
    <property type="entry name" value="P-loop containing nucleoside triphosphate hydrolases"/>
    <property type="match status" value="1"/>
</dbReference>
<keyword evidence="3 8" id="KW-0479">Metal-binding</keyword>
<keyword evidence="5 8" id="KW-0378">Hydrolase</keyword>
<dbReference type="PRINTS" id="PR00326">
    <property type="entry name" value="GTP1OBG"/>
</dbReference>
<dbReference type="InterPro" id="IPR027417">
    <property type="entry name" value="P-loop_NTPase"/>
</dbReference>
<dbReference type="PROSITE" id="PS51883">
    <property type="entry name" value="OBG"/>
    <property type="match status" value="1"/>
</dbReference>
<dbReference type="Proteomes" id="UP000307378">
    <property type="component" value="Unassembled WGS sequence"/>
</dbReference>
<dbReference type="InterPro" id="IPR036726">
    <property type="entry name" value="GTP1_OBG_dom_sf"/>
</dbReference>
<comment type="subunit">
    <text evidence="8">Monomer.</text>
</comment>
<dbReference type="Gene3D" id="2.70.210.12">
    <property type="entry name" value="GTP1/OBG domain"/>
    <property type="match status" value="1"/>
</dbReference>
<dbReference type="InterPro" id="IPR045086">
    <property type="entry name" value="OBG_GTPase"/>
</dbReference>
<evidence type="ECO:0000256" key="1">
    <source>
        <dbReference type="ARBA" id="ARBA00007699"/>
    </source>
</evidence>
<evidence type="ECO:0000256" key="4">
    <source>
        <dbReference type="ARBA" id="ARBA00022741"/>
    </source>
</evidence>
<feature type="domain" description="Obg" evidence="11">
    <location>
        <begin position="19"/>
        <end position="177"/>
    </location>
</feature>
<evidence type="ECO:0000313" key="13">
    <source>
        <dbReference type="Proteomes" id="UP000307378"/>
    </source>
</evidence>
<evidence type="ECO:0000256" key="7">
    <source>
        <dbReference type="ARBA" id="ARBA00023134"/>
    </source>
</evidence>
<sequence>MDGRNLRAEPDRRIDGSKMKFLDEAKVYIRSGDGGAGAVSFRREKFIEFGGPDGGDGGRGGDVWVEAVNGLNTLIDFRFQQHFKAKTGTHGMGRNRTGANGEDVTLKVPVGTQIFEEDNETLIVDLTAEGQRFRIAKGGNGGFGNAHFKTSTNQAPDWANPGLEGEEKTVWLRLKLIADAGLVGLPNAGKSTFLASVTRARPKIANYPFTTLHPNLGVATVDEREFILADIPGLIEGAHEGVGIGDRFLGHVERTRVLLHLVSAQEEQVGKAYKTVRHELDAYGGGLEDKPEIVALSQIDVLDEAELKKKAAELKKACGQTPLLLSAITNKGMTDALRALRDVIVAAQGNQPLPEKREKNRRKRDDDGNLEAGFDEEGDD</sequence>
<keyword evidence="6 8" id="KW-0460">Magnesium</keyword>
<evidence type="ECO:0000259" key="10">
    <source>
        <dbReference type="PROSITE" id="PS51710"/>
    </source>
</evidence>
<keyword evidence="7 8" id="KW-0342">GTP-binding</keyword>
<comment type="subcellular location">
    <subcellularLocation>
        <location evidence="8">Cytoplasm</location>
    </subcellularLocation>
</comment>
<dbReference type="PANTHER" id="PTHR11702">
    <property type="entry name" value="DEVELOPMENTALLY REGULATED GTP-BINDING PROTEIN-RELATED"/>
    <property type="match status" value="1"/>
</dbReference>
<feature type="binding site" evidence="8">
    <location>
        <begin position="230"/>
        <end position="233"/>
    </location>
    <ligand>
        <name>GTP</name>
        <dbReference type="ChEBI" id="CHEBI:37565"/>
    </ligand>
</feature>
<organism evidence="12 13">
    <name type="scientific">Rhizobium rosettiformans W3</name>
    <dbReference type="NCBI Taxonomy" id="538378"/>
    <lineage>
        <taxon>Bacteria</taxon>
        <taxon>Pseudomonadati</taxon>
        <taxon>Pseudomonadota</taxon>
        <taxon>Alphaproteobacteria</taxon>
        <taxon>Hyphomicrobiales</taxon>
        <taxon>Rhizobiaceae</taxon>
        <taxon>Rhizobium/Agrobacterium group</taxon>
        <taxon>Rhizobium</taxon>
    </lineage>
</organism>
<dbReference type="Gene3D" id="3.40.50.300">
    <property type="entry name" value="P-loop containing nucleotide triphosphate hydrolases"/>
    <property type="match status" value="1"/>
</dbReference>